<dbReference type="PRINTS" id="PR00348">
    <property type="entry name" value="UBIQUITIN"/>
</dbReference>
<dbReference type="Pfam" id="PF00240">
    <property type="entry name" value="ubiquitin"/>
    <property type="match status" value="1"/>
</dbReference>
<name>A0A6P7GRG1_DIAVI</name>
<keyword evidence="1" id="KW-0732">Signal</keyword>
<dbReference type="InterPro" id="IPR019956">
    <property type="entry name" value="Ubiquitin_dom"/>
</dbReference>
<dbReference type="SUPFAM" id="SSF54236">
    <property type="entry name" value="Ubiquitin-like"/>
    <property type="match status" value="1"/>
</dbReference>
<dbReference type="InParanoid" id="A0A6P7GRG1"/>
<feature type="signal peptide" evidence="1">
    <location>
        <begin position="1"/>
        <end position="22"/>
    </location>
</feature>
<evidence type="ECO:0000313" key="3">
    <source>
        <dbReference type="RefSeq" id="XP_028146390.1"/>
    </source>
</evidence>
<reference evidence="3" key="1">
    <citation type="submission" date="2025-08" db="UniProtKB">
        <authorList>
            <consortium name="RefSeq"/>
        </authorList>
    </citation>
    <scope>IDENTIFICATION</scope>
    <source>
        <tissue evidence="3">Whole insect</tissue>
    </source>
</reference>
<dbReference type="Gene3D" id="3.10.20.90">
    <property type="entry name" value="Phosphatidylinositol 3-kinase Catalytic Subunit, Chain A, domain 1"/>
    <property type="match status" value="1"/>
</dbReference>
<proteinExistence type="predicted"/>
<accession>A0A6P7GRG1</accession>
<sequence>MGILKSLLIFGTLSCVIIRIQADNKMQIFGKLINDDGETKTITLEVEPSTKIKDIRGKMAKQIGIPIESLVLIFNNQELQDARTVDYYNIKNGSTLNLEEM</sequence>
<evidence type="ECO:0000259" key="2">
    <source>
        <dbReference type="PROSITE" id="PS50053"/>
    </source>
</evidence>
<gene>
    <name evidence="3" type="primary">LOC114339902</name>
</gene>
<dbReference type="RefSeq" id="XP_028146390.1">
    <property type="nucleotide sequence ID" value="XM_028290589.1"/>
</dbReference>
<feature type="chain" id="PRO_5027931864" evidence="1">
    <location>
        <begin position="23"/>
        <end position="101"/>
    </location>
</feature>
<dbReference type="InterPro" id="IPR029071">
    <property type="entry name" value="Ubiquitin-like_domsf"/>
</dbReference>
<dbReference type="InterPro" id="IPR050158">
    <property type="entry name" value="Ubiquitin_ubiquitin-like"/>
</dbReference>
<dbReference type="SMART" id="SM00213">
    <property type="entry name" value="UBQ"/>
    <property type="match status" value="1"/>
</dbReference>
<protein>
    <submittedName>
        <fullName evidence="3">Ubiquitin-like</fullName>
    </submittedName>
</protein>
<feature type="domain" description="Ubiquitin-like" evidence="2">
    <location>
        <begin position="26"/>
        <end position="98"/>
    </location>
</feature>
<dbReference type="PANTHER" id="PTHR10666">
    <property type="entry name" value="UBIQUITIN"/>
    <property type="match status" value="1"/>
</dbReference>
<dbReference type="PROSITE" id="PS50053">
    <property type="entry name" value="UBIQUITIN_2"/>
    <property type="match status" value="1"/>
</dbReference>
<dbReference type="InterPro" id="IPR000626">
    <property type="entry name" value="Ubiquitin-like_dom"/>
</dbReference>
<dbReference type="AlphaFoldDB" id="A0A6P7GRG1"/>
<evidence type="ECO:0000256" key="1">
    <source>
        <dbReference type="SAM" id="SignalP"/>
    </source>
</evidence>
<organism evidence="3">
    <name type="scientific">Diabrotica virgifera virgifera</name>
    <name type="common">western corn rootworm</name>
    <dbReference type="NCBI Taxonomy" id="50390"/>
    <lineage>
        <taxon>Eukaryota</taxon>
        <taxon>Metazoa</taxon>
        <taxon>Ecdysozoa</taxon>
        <taxon>Arthropoda</taxon>
        <taxon>Hexapoda</taxon>
        <taxon>Insecta</taxon>
        <taxon>Pterygota</taxon>
        <taxon>Neoptera</taxon>
        <taxon>Endopterygota</taxon>
        <taxon>Coleoptera</taxon>
        <taxon>Polyphaga</taxon>
        <taxon>Cucujiformia</taxon>
        <taxon>Chrysomeloidea</taxon>
        <taxon>Chrysomelidae</taxon>
        <taxon>Galerucinae</taxon>
        <taxon>Diabroticina</taxon>
        <taxon>Diabroticites</taxon>
        <taxon>Diabrotica</taxon>
    </lineage>
</organism>